<dbReference type="InterPro" id="IPR014914">
    <property type="entry name" value="RES_dom"/>
</dbReference>
<evidence type="ECO:0000313" key="2">
    <source>
        <dbReference type="EMBL" id="AJJ35224.1"/>
    </source>
</evidence>
<organism evidence="2 3">
    <name type="scientific">Yersinia rochesterensis</name>
    <dbReference type="NCBI Taxonomy" id="1604335"/>
    <lineage>
        <taxon>Bacteria</taxon>
        <taxon>Pseudomonadati</taxon>
        <taxon>Pseudomonadota</taxon>
        <taxon>Gammaproteobacteria</taxon>
        <taxon>Enterobacterales</taxon>
        <taxon>Yersiniaceae</taxon>
        <taxon>Yersinia</taxon>
    </lineage>
</organism>
<gene>
    <name evidence="2" type="ORF">CH54_1521</name>
</gene>
<dbReference type="Pfam" id="PF08808">
    <property type="entry name" value="RES"/>
    <property type="match status" value="1"/>
</dbReference>
<proteinExistence type="predicted"/>
<dbReference type="EMBL" id="CP009997">
    <property type="protein sequence ID" value="AJJ35224.1"/>
    <property type="molecule type" value="Genomic_DNA"/>
</dbReference>
<evidence type="ECO:0000259" key="1">
    <source>
        <dbReference type="SMART" id="SM00953"/>
    </source>
</evidence>
<dbReference type="Proteomes" id="UP000031883">
    <property type="component" value="Chromosome"/>
</dbReference>
<feature type="domain" description="RES" evidence="1">
    <location>
        <begin position="108"/>
        <end position="265"/>
    </location>
</feature>
<keyword evidence="3" id="KW-1185">Reference proteome</keyword>
<sequence>MQKLYSVVGLPMTISKKNLTLKHEFTHWDSYSQFARYVRTVSRYILSEEQRTFLDTVLATIRERDGELKEGHVFYRAQLGIDLCDKTDSDGNWIGEDIWGFGASRMKPLTDRAREGRANSSGIPVLYVGTTVKTAISEVRPWIGADVSVAVCKLLRPLRTLDLSLGHGQSSLSGPILSHVLGGREPTAQEKEKAVWIEIDNAFSTPVTQSDDRADYAPTQILAELFRSVGYDAILYKSHFGDDDKHLGYNIAIFDLSAVEIVSCAPYEVKVINIDAWQKGNPWFKSS</sequence>
<evidence type="ECO:0000313" key="3">
    <source>
        <dbReference type="Proteomes" id="UP000031883"/>
    </source>
</evidence>
<protein>
    <submittedName>
        <fullName evidence="2">RES domain protein</fullName>
    </submittedName>
</protein>
<name>A0ABN4FCE9_9GAMM</name>
<accession>A0ABN4FCE9</accession>
<dbReference type="SMART" id="SM00953">
    <property type="entry name" value="RES"/>
    <property type="match status" value="1"/>
</dbReference>
<reference evidence="2 3" key="1">
    <citation type="journal article" date="2015" name="Genome Announc.">
        <title>Thirty-Two Complete Genome Assemblies of Nine Yersinia Species, Including Y. pestis, Y. pseudotuberculosis, and Y. enterocolitica.</title>
        <authorList>
            <person name="Johnson S.L."/>
            <person name="Daligault H.E."/>
            <person name="Davenport K.W."/>
            <person name="Jaissle J."/>
            <person name="Frey K.G."/>
            <person name="Ladner J.T."/>
            <person name="Broomall S.M."/>
            <person name="Bishop-Lilly K.A."/>
            <person name="Bruce D.C."/>
            <person name="Coyne S.R."/>
            <person name="Gibbons H.S."/>
            <person name="Lo C.C."/>
            <person name="Munk A.C."/>
            <person name="Rosenzweig C.N."/>
            <person name="Koroleva G.I."/>
            <person name="Palacios G.F."/>
            <person name="Redden C.L."/>
            <person name="Xu Y."/>
            <person name="Minogue T.D."/>
            <person name="Chain P.S."/>
        </authorList>
    </citation>
    <scope>NUCLEOTIDE SEQUENCE [LARGE SCALE GENOMIC DNA]</scope>
    <source>
        <strain evidence="2 3">Y231</strain>
    </source>
</reference>